<proteinExistence type="predicted"/>
<dbReference type="NCBIfam" id="TIGR03420">
    <property type="entry name" value="DnaA_homol_Hda"/>
    <property type="match status" value="1"/>
</dbReference>
<dbReference type="RefSeq" id="WP_407327089.1">
    <property type="nucleotide sequence ID" value="NZ_CP136865.1"/>
</dbReference>
<protein>
    <submittedName>
        <fullName evidence="2">DnaA regulatory inactivator Hda</fullName>
    </submittedName>
</protein>
<dbReference type="Gene3D" id="3.40.50.300">
    <property type="entry name" value="P-loop containing nucleotide triphosphate hydrolases"/>
    <property type="match status" value="1"/>
</dbReference>
<reference evidence="2 3" key="1">
    <citation type="submission" date="2023-10" db="EMBL/GenBank/DDBJ databases">
        <title>Two novel species belonging to the OM43/NOR5 clade.</title>
        <authorList>
            <person name="Park M."/>
        </authorList>
    </citation>
    <scope>NUCLEOTIDE SEQUENCE [LARGE SCALE GENOMIC DNA]</scope>
    <source>
        <strain evidence="2 3">IMCC45268</strain>
    </source>
</reference>
<keyword evidence="3" id="KW-1185">Reference proteome</keyword>
<feature type="domain" description="Hda lid" evidence="1">
    <location>
        <begin position="168"/>
        <end position="232"/>
    </location>
</feature>
<dbReference type="PANTHER" id="PTHR30050:SF5">
    <property type="entry name" value="DNAA REGULATORY INACTIVATOR HDA"/>
    <property type="match status" value="1"/>
</dbReference>
<evidence type="ECO:0000313" key="2">
    <source>
        <dbReference type="EMBL" id="WOJ96409.1"/>
    </source>
</evidence>
<evidence type="ECO:0000313" key="3">
    <source>
        <dbReference type="Proteomes" id="UP001626549"/>
    </source>
</evidence>
<evidence type="ECO:0000259" key="1">
    <source>
        <dbReference type="Pfam" id="PF22688"/>
    </source>
</evidence>
<sequence>MGSETIAALDGSPQLALKIGLRDEATFENFCARESLAPLLDSMAHPCSEPLQFIHGSAGEGKSHLLQALCHATEGAFYLPLADLQGMPPEALFQDLESAAVLALDSLELVAGQPEWEEALFHLVNRTRAANCPLWVAARRPAVDMIKLPDLSSRLAGGVTWAVAASSDEEKLRVLQFRAERRGLRLSEAVAVYLCSRQARAMTDLMDALDRLDQASLQLQRPLTVPLVREVMGW</sequence>
<dbReference type="SUPFAM" id="SSF52540">
    <property type="entry name" value="P-loop containing nucleoside triphosphate hydrolases"/>
    <property type="match status" value="1"/>
</dbReference>
<gene>
    <name evidence="2" type="primary">hda</name>
    <name evidence="2" type="ORF">R0137_14310</name>
</gene>
<dbReference type="Proteomes" id="UP001626549">
    <property type="component" value="Chromosome"/>
</dbReference>
<dbReference type="InterPro" id="IPR055199">
    <property type="entry name" value="Hda_lid"/>
</dbReference>
<dbReference type="InterPro" id="IPR017788">
    <property type="entry name" value="Hda"/>
</dbReference>
<accession>A0ABZ0ICW0</accession>
<dbReference type="InterPro" id="IPR027417">
    <property type="entry name" value="P-loop_NTPase"/>
</dbReference>
<dbReference type="PANTHER" id="PTHR30050">
    <property type="entry name" value="CHROMOSOMAL REPLICATION INITIATOR PROTEIN DNAA"/>
    <property type="match status" value="1"/>
</dbReference>
<name>A0ABZ0ICW0_9GAMM</name>
<organism evidence="2 3">
    <name type="scientific">Congregibacter brevis</name>
    <dbReference type="NCBI Taxonomy" id="3081201"/>
    <lineage>
        <taxon>Bacteria</taxon>
        <taxon>Pseudomonadati</taxon>
        <taxon>Pseudomonadota</taxon>
        <taxon>Gammaproteobacteria</taxon>
        <taxon>Cellvibrionales</taxon>
        <taxon>Halieaceae</taxon>
        <taxon>Congregibacter</taxon>
    </lineage>
</organism>
<dbReference type="EMBL" id="CP136865">
    <property type="protein sequence ID" value="WOJ96409.1"/>
    <property type="molecule type" value="Genomic_DNA"/>
</dbReference>
<dbReference type="Pfam" id="PF22688">
    <property type="entry name" value="Hda_lid"/>
    <property type="match status" value="1"/>
</dbReference>
<dbReference type="Gene3D" id="1.10.8.60">
    <property type="match status" value="1"/>
</dbReference>